<sequence>MGRWRGALTFLVVLVGAVAFAAGGWYVWLRDPEAAARPLPVPGGDQEVVWLYPSTAGDAWSLFVIGLKRCEMPLNGAPSGVTVDDSAAFPEQTTAVPELVITRAGHDGQLRVRWYKISSEAPIGAWVEALSRRRPAPLAVVGGSTSDRAQELASALDRQVSWNGPRPLFLITTATVDSVLPDAADGFARASEQRNLADVYPGRTFRFCFTNGQMVRAVSDFVRQDPTLALPAAPKRPTVFPLEWADDPYSGDLYNQFREYLFDVLGGAAAPPRIVKDAAFTIPFSVGTFSRPNPGESAAVKAILSELPADTTERSILVLPTGSSAPARRVLLALAERVPQAGKRLVAVTGDGMSVNTFYRDTEWAWPARSIPIPLVLFTHSNPVGWDAPGDTSPPAGYRLQPKTSTEEVFLDHTLARALIAAAFAGQPARLLGSADEVAANLRSRADKFFDDKGNRRSLGGEHVVVVRPTLRYGDTTPGAVRPDATIDVYRREDDGRTWTRVGSVPVR</sequence>
<accession>A0A517XRZ9</accession>
<organism evidence="1 2">
    <name type="scientific">Urbifossiella limnaea</name>
    <dbReference type="NCBI Taxonomy" id="2528023"/>
    <lineage>
        <taxon>Bacteria</taxon>
        <taxon>Pseudomonadati</taxon>
        <taxon>Planctomycetota</taxon>
        <taxon>Planctomycetia</taxon>
        <taxon>Gemmatales</taxon>
        <taxon>Gemmataceae</taxon>
        <taxon>Urbifossiella</taxon>
    </lineage>
</organism>
<dbReference type="RefSeq" id="WP_145237573.1">
    <property type="nucleotide sequence ID" value="NZ_CP036273.1"/>
</dbReference>
<protein>
    <submittedName>
        <fullName evidence="1">Uncharacterized protein</fullName>
    </submittedName>
</protein>
<keyword evidence="2" id="KW-1185">Reference proteome</keyword>
<gene>
    <name evidence="1" type="ORF">ETAA1_22380</name>
</gene>
<proteinExistence type="predicted"/>
<reference evidence="1 2" key="1">
    <citation type="submission" date="2019-02" db="EMBL/GenBank/DDBJ databases">
        <title>Deep-cultivation of Planctomycetes and their phenomic and genomic characterization uncovers novel biology.</title>
        <authorList>
            <person name="Wiegand S."/>
            <person name="Jogler M."/>
            <person name="Boedeker C."/>
            <person name="Pinto D."/>
            <person name="Vollmers J."/>
            <person name="Rivas-Marin E."/>
            <person name="Kohn T."/>
            <person name="Peeters S.H."/>
            <person name="Heuer A."/>
            <person name="Rast P."/>
            <person name="Oberbeckmann S."/>
            <person name="Bunk B."/>
            <person name="Jeske O."/>
            <person name="Meyerdierks A."/>
            <person name="Storesund J.E."/>
            <person name="Kallscheuer N."/>
            <person name="Luecker S."/>
            <person name="Lage O.M."/>
            <person name="Pohl T."/>
            <person name="Merkel B.J."/>
            <person name="Hornburger P."/>
            <person name="Mueller R.-W."/>
            <person name="Bruemmer F."/>
            <person name="Labrenz M."/>
            <person name="Spormann A.M."/>
            <person name="Op den Camp H."/>
            <person name="Overmann J."/>
            <person name="Amann R."/>
            <person name="Jetten M.S.M."/>
            <person name="Mascher T."/>
            <person name="Medema M.H."/>
            <person name="Devos D.P."/>
            <person name="Kaster A.-K."/>
            <person name="Ovreas L."/>
            <person name="Rohde M."/>
            <person name="Galperin M.Y."/>
            <person name="Jogler C."/>
        </authorList>
    </citation>
    <scope>NUCLEOTIDE SEQUENCE [LARGE SCALE GENOMIC DNA]</scope>
    <source>
        <strain evidence="1 2">ETA_A1</strain>
    </source>
</reference>
<dbReference type="AlphaFoldDB" id="A0A517XRZ9"/>
<dbReference type="KEGG" id="uli:ETAA1_22380"/>
<dbReference type="EMBL" id="CP036273">
    <property type="protein sequence ID" value="QDU20291.1"/>
    <property type="molecule type" value="Genomic_DNA"/>
</dbReference>
<dbReference type="Proteomes" id="UP000319576">
    <property type="component" value="Chromosome"/>
</dbReference>
<name>A0A517XRZ9_9BACT</name>
<dbReference type="OrthoDB" id="253459at2"/>
<evidence type="ECO:0000313" key="2">
    <source>
        <dbReference type="Proteomes" id="UP000319576"/>
    </source>
</evidence>
<evidence type="ECO:0000313" key="1">
    <source>
        <dbReference type="EMBL" id="QDU20291.1"/>
    </source>
</evidence>